<feature type="transmembrane region" description="Helical" evidence="1">
    <location>
        <begin position="317"/>
        <end position="337"/>
    </location>
</feature>
<feature type="transmembrane region" description="Helical" evidence="1">
    <location>
        <begin position="114"/>
        <end position="134"/>
    </location>
</feature>
<evidence type="ECO:0000256" key="1">
    <source>
        <dbReference type="SAM" id="Phobius"/>
    </source>
</evidence>
<name>A0A7V5LHZ3_CALAY</name>
<feature type="transmembrane region" description="Helical" evidence="1">
    <location>
        <begin position="141"/>
        <end position="160"/>
    </location>
</feature>
<protein>
    <submittedName>
        <fullName evidence="2">Uncharacterized protein</fullName>
    </submittedName>
</protein>
<feature type="transmembrane region" description="Helical" evidence="1">
    <location>
        <begin position="291"/>
        <end position="311"/>
    </location>
</feature>
<keyword evidence="1" id="KW-0472">Membrane</keyword>
<evidence type="ECO:0000313" key="2">
    <source>
        <dbReference type="EMBL" id="HHE54473.1"/>
    </source>
</evidence>
<comment type="caution">
    <text evidence="2">The sequence shown here is derived from an EMBL/GenBank/DDBJ whole genome shotgun (WGS) entry which is preliminary data.</text>
</comment>
<feature type="transmembrane region" description="Helical" evidence="1">
    <location>
        <begin position="349"/>
        <end position="367"/>
    </location>
</feature>
<dbReference type="EMBL" id="DRTD01000127">
    <property type="protein sequence ID" value="HHE54473.1"/>
    <property type="molecule type" value="Genomic_DNA"/>
</dbReference>
<gene>
    <name evidence="2" type="ORF">ENL21_01735</name>
</gene>
<keyword evidence="1" id="KW-1133">Transmembrane helix</keyword>
<dbReference type="AlphaFoldDB" id="A0A7V5LHZ3"/>
<dbReference type="Proteomes" id="UP000886111">
    <property type="component" value="Unassembled WGS sequence"/>
</dbReference>
<keyword evidence="1" id="KW-0812">Transmembrane</keyword>
<feature type="transmembrane region" description="Helical" evidence="1">
    <location>
        <begin position="232"/>
        <end position="254"/>
    </location>
</feature>
<organism evidence="2">
    <name type="scientific">Caldithrix abyssi</name>
    <dbReference type="NCBI Taxonomy" id="187145"/>
    <lineage>
        <taxon>Bacteria</taxon>
        <taxon>Pseudomonadati</taxon>
        <taxon>Calditrichota</taxon>
        <taxon>Calditrichia</taxon>
        <taxon>Calditrichales</taxon>
        <taxon>Calditrichaceae</taxon>
        <taxon>Caldithrix</taxon>
    </lineage>
</organism>
<feature type="transmembrane region" description="Helical" evidence="1">
    <location>
        <begin position="379"/>
        <end position="399"/>
    </location>
</feature>
<sequence>MRLFFIIFCFLLLDLSFAQEKQIPLLPEKNIVTVKPEINQQFNLFPEYERLVSVRLFKSSDSSYVLQILFEKNNSHYQIRKPLTPASLAELRKQLLEKMRPRQMALDQQGRTKLLIASTTLSLGYYGWVLPIALEVNSGKLAVALYMFSGSSGFFIPYLLTKDRPVSNAAFHLANYGATRGIVHGMFLPLVFDHHVKGETVLLSSVATSVLEGVAGYTVATNYQLPLSTAETISVGGDFGALLGMNFAVTAGFFDDASGGSASILAGSALGLAGGWYLTTRQHYSRGDARVLESTALLGAYLPLAIVDLTNSKDSKTFAAASMAGTLLGLGYGHYLLKDKDFAYNHGLFIELSEIAAGFLAAGFAYLLTPEDSGNLHKIVLTSSAVGATIGFSLMYNNFVNKAKLKNSKISMKVNFSPLGLLRLKGANGREFTPPLFSAQIRF</sequence>
<reference evidence="2" key="1">
    <citation type="journal article" date="2020" name="mSystems">
        <title>Genome- and Community-Level Interaction Insights into Carbon Utilization and Element Cycling Functions of Hydrothermarchaeota in Hydrothermal Sediment.</title>
        <authorList>
            <person name="Zhou Z."/>
            <person name="Liu Y."/>
            <person name="Xu W."/>
            <person name="Pan J."/>
            <person name="Luo Z.H."/>
            <person name="Li M."/>
        </authorList>
    </citation>
    <scope>NUCLEOTIDE SEQUENCE [LARGE SCALE GENOMIC DNA]</scope>
    <source>
        <strain evidence="2">HyVt-76</strain>
    </source>
</reference>
<feature type="transmembrane region" description="Helical" evidence="1">
    <location>
        <begin position="260"/>
        <end position="279"/>
    </location>
</feature>
<accession>A0A7V5LHZ3</accession>
<proteinExistence type="predicted"/>